<sequence>MKPKKRFLAYTIAFDLKGVSGCRILAKLLTSSLLRTDFDGDIVIFRNSPQPIFMIPKAGVYEVFIDADRQDGVELAHEAWRQKFLVRHHFPVRVENYEKVVFLDADSLALRNIDHLFDSKHDILYAPERGLHATSAQFSCFFKEDDLPSLSGWGVNSGTIAVRSDRYYQVMEDWEQIDRSEPPQPRCCSDQGSWNFLLKNKQYSKWPFERGELLFPMYLHTRYVEYSKAALVHCLGGSLAEKVRFTFGLFASTFYCDPTGLIVDMLDP</sequence>
<evidence type="ECO:0000313" key="2">
    <source>
        <dbReference type="Proteomes" id="UP001371305"/>
    </source>
</evidence>
<gene>
    <name evidence="1" type="ORF">WKV53_27115</name>
</gene>
<evidence type="ECO:0008006" key="3">
    <source>
        <dbReference type="Google" id="ProtNLM"/>
    </source>
</evidence>
<protein>
    <recommendedName>
        <fullName evidence="3">Glycosyl transferase</fullName>
    </recommendedName>
</protein>
<dbReference type="SUPFAM" id="SSF53448">
    <property type="entry name" value="Nucleotide-diphospho-sugar transferases"/>
    <property type="match status" value="1"/>
</dbReference>
<reference evidence="1 2" key="1">
    <citation type="submission" date="2024-04" db="EMBL/GenBank/DDBJ databases">
        <title>Luteolibacter sp. isolated from soil.</title>
        <authorList>
            <person name="An J."/>
        </authorList>
    </citation>
    <scope>NUCLEOTIDE SEQUENCE [LARGE SCALE GENOMIC DNA]</scope>
    <source>
        <strain evidence="1 2">Y139</strain>
    </source>
</reference>
<dbReference type="EMBL" id="JBBUKT010000017">
    <property type="protein sequence ID" value="MEK7954218.1"/>
    <property type="molecule type" value="Genomic_DNA"/>
</dbReference>
<keyword evidence="2" id="KW-1185">Reference proteome</keyword>
<dbReference type="Proteomes" id="UP001371305">
    <property type="component" value="Unassembled WGS sequence"/>
</dbReference>
<organism evidence="1 2">
    <name type="scientific">Luteolibacter soli</name>
    <dbReference type="NCBI Taxonomy" id="3135280"/>
    <lineage>
        <taxon>Bacteria</taxon>
        <taxon>Pseudomonadati</taxon>
        <taxon>Verrucomicrobiota</taxon>
        <taxon>Verrucomicrobiia</taxon>
        <taxon>Verrucomicrobiales</taxon>
        <taxon>Verrucomicrobiaceae</taxon>
        <taxon>Luteolibacter</taxon>
    </lineage>
</organism>
<accession>A0ABU9B323</accession>
<evidence type="ECO:0000313" key="1">
    <source>
        <dbReference type="EMBL" id="MEK7954218.1"/>
    </source>
</evidence>
<dbReference type="RefSeq" id="WP_341407986.1">
    <property type="nucleotide sequence ID" value="NZ_JBBUKT010000017.1"/>
</dbReference>
<name>A0ABU9B323_9BACT</name>
<comment type="caution">
    <text evidence="1">The sequence shown here is derived from an EMBL/GenBank/DDBJ whole genome shotgun (WGS) entry which is preliminary data.</text>
</comment>
<dbReference type="InterPro" id="IPR029044">
    <property type="entry name" value="Nucleotide-diphossugar_trans"/>
</dbReference>
<dbReference type="Gene3D" id="3.90.550.10">
    <property type="entry name" value="Spore Coat Polysaccharide Biosynthesis Protein SpsA, Chain A"/>
    <property type="match status" value="1"/>
</dbReference>
<proteinExistence type="predicted"/>